<comment type="subcellular location">
    <subcellularLocation>
        <location evidence="1">Cell outer membrane</location>
        <topology evidence="1">Multi-pass membrane protein</topology>
    </subcellularLocation>
</comment>
<dbReference type="InterPro" id="IPR000498">
    <property type="entry name" value="OmpA-like_TM_dom"/>
</dbReference>
<dbReference type="InterPro" id="IPR006665">
    <property type="entry name" value="OmpA-like"/>
</dbReference>
<dbReference type="PANTHER" id="PTHR30329">
    <property type="entry name" value="STATOR ELEMENT OF FLAGELLAR MOTOR COMPLEX"/>
    <property type="match status" value="1"/>
</dbReference>
<dbReference type="GO" id="GO:0046930">
    <property type="term" value="C:pore complex"/>
    <property type="evidence" value="ECO:0007669"/>
    <property type="project" value="UniProtKB-KW"/>
</dbReference>
<evidence type="ECO:0000256" key="4">
    <source>
        <dbReference type="ARBA" id="ARBA00022452"/>
    </source>
</evidence>
<evidence type="ECO:0000256" key="11">
    <source>
        <dbReference type="SAM" id="SignalP"/>
    </source>
</evidence>
<dbReference type="CDD" id="cd07185">
    <property type="entry name" value="OmpA_C-like"/>
    <property type="match status" value="1"/>
</dbReference>
<evidence type="ECO:0000256" key="1">
    <source>
        <dbReference type="ARBA" id="ARBA00004571"/>
    </source>
</evidence>
<feature type="chain" id="PRO_5004638358" description="OmpA-like domain-containing protein" evidence="11">
    <location>
        <begin position="21"/>
        <end position="338"/>
    </location>
</feature>
<dbReference type="PRINTS" id="PR01021">
    <property type="entry name" value="OMPADOMAIN"/>
</dbReference>
<dbReference type="SUPFAM" id="SSF56925">
    <property type="entry name" value="OMPA-like"/>
    <property type="match status" value="1"/>
</dbReference>
<evidence type="ECO:0000313" key="14">
    <source>
        <dbReference type="Proteomes" id="UP000016567"/>
    </source>
</evidence>
<organism evidence="13 14">
    <name type="scientific">Vibrio azureus NBRC 104587</name>
    <dbReference type="NCBI Taxonomy" id="1219077"/>
    <lineage>
        <taxon>Bacteria</taxon>
        <taxon>Pseudomonadati</taxon>
        <taxon>Pseudomonadota</taxon>
        <taxon>Gammaproteobacteria</taxon>
        <taxon>Vibrionales</taxon>
        <taxon>Vibrionaceae</taxon>
        <taxon>Vibrio</taxon>
    </lineage>
</organism>
<dbReference type="Pfam" id="PF00691">
    <property type="entry name" value="OmpA"/>
    <property type="match status" value="1"/>
</dbReference>
<dbReference type="SUPFAM" id="SSF103088">
    <property type="entry name" value="OmpA-like"/>
    <property type="match status" value="1"/>
</dbReference>
<keyword evidence="5" id="KW-0812">Transmembrane</keyword>
<dbReference type="GO" id="GO:0006811">
    <property type="term" value="P:monoatomic ion transport"/>
    <property type="evidence" value="ECO:0007669"/>
    <property type="project" value="UniProtKB-KW"/>
</dbReference>
<keyword evidence="14" id="KW-1185">Reference proteome</keyword>
<gene>
    <name evidence="13" type="ORF">VAZ01S_051_00100</name>
</gene>
<keyword evidence="4" id="KW-1134">Transmembrane beta strand</keyword>
<proteinExistence type="inferred from homology"/>
<evidence type="ECO:0000256" key="2">
    <source>
        <dbReference type="ARBA" id="ARBA00005710"/>
    </source>
</evidence>
<dbReference type="eggNOG" id="COG3637">
    <property type="taxonomic scope" value="Bacteria"/>
</dbReference>
<dbReference type="GO" id="GO:0015288">
    <property type="term" value="F:porin activity"/>
    <property type="evidence" value="ECO:0007669"/>
    <property type="project" value="UniProtKB-KW"/>
</dbReference>
<protein>
    <recommendedName>
        <fullName evidence="12">OmpA-like domain-containing protein</fullName>
    </recommendedName>
</protein>
<accession>U3ASL8</accession>
<name>U3ASL8_9VIBR</name>
<evidence type="ECO:0000256" key="8">
    <source>
        <dbReference type="ARBA" id="ARBA00023136"/>
    </source>
</evidence>
<dbReference type="GO" id="GO:0009279">
    <property type="term" value="C:cell outer membrane"/>
    <property type="evidence" value="ECO:0007669"/>
    <property type="project" value="UniProtKB-SubCell"/>
</dbReference>
<comment type="caution">
    <text evidence="13">The sequence shown here is derived from an EMBL/GenBank/DDBJ whole genome shotgun (WGS) entry which is preliminary data.</text>
</comment>
<keyword evidence="7" id="KW-0626">Porin</keyword>
<reference evidence="13 14" key="1">
    <citation type="submission" date="2013-09" db="EMBL/GenBank/DDBJ databases">
        <title>Whole genome shotgun sequence of Vibrio azureus NBRC 104587.</title>
        <authorList>
            <person name="Isaki S."/>
            <person name="Hosoyama A."/>
            <person name="Numata M."/>
            <person name="Hashimoto M."/>
            <person name="Hosoyama Y."/>
            <person name="Tsuchikane K."/>
            <person name="Noguchi M."/>
            <person name="Hirakata S."/>
            <person name="Ichikawa N."/>
            <person name="Ohji S."/>
            <person name="Yamazoe A."/>
            <person name="Fujita N."/>
        </authorList>
    </citation>
    <scope>NUCLEOTIDE SEQUENCE [LARGE SCALE GENOMIC DNA]</scope>
    <source>
        <strain evidence="13 14">NBRC 104587</strain>
    </source>
</reference>
<dbReference type="STRING" id="1219077.VAZ01S_051_00100"/>
<feature type="signal peptide" evidence="11">
    <location>
        <begin position="1"/>
        <end position="20"/>
    </location>
</feature>
<dbReference type="OrthoDB" id="9805832at2"/>
<dbReference type="InterPro" id="IPR011250">
    <property type="entry name" value="OMP/PagP_B-barrel"/>
</dbReference>
<keyword evidence="6" id="KW-0406">Ion transport</keyword>
<dbReference type="InterPro" id="IPR050330">
    <property type="entry name" value="Bact_OuterMem_StrucFunc"/>
</dbReference>
<dbReference type="AlphaFoldDB" id="U3ASL8"/>
<keyword evidence="3" id="KW-0813">Transport</keyword>
<sequence length="338" mass="37816">MRFIIKIGAIGCLLSQNALAEIESIYPFFGGSVGYQLSQDNLYNHDPKGAIFGLFAGLRFSPTWSWDFEYQDHQKLKATATDIEVKTWFLQTAIRYDWPFKQDMALYGRLGGAYWDLDKKAPAVDGNDKTGFSPLAELGLSYSLSPTLDMSIGYQYIDRIGTSNTGYYDSHAAILRLSYAFQYKGIEDSVGESFVGEPLAEELLKLEAEPPVSNSPVSHHAFQRTSSNKNCHFAFGKIELNQECQQWLQAYIQTLKKYPQAKARITAHTDSTGSSTHNKNLSQKRAESVAQFFIESGVNSEQLTAVGLGEVAPIASNSTKQGRAQNRRIEVTIFEYDY</sequence>
<dbReference type="InterPro" id="IPR036737">
    <property type="entry name" value="OmpA-like_sf"/>
</dbReference>
<dbReference type="RefSeq" id="WP_021710492.1">
    <property type="nucleotide sequence ID" value="NZ_BAOB01000353.1"/>
</dbReference>
<dbReference type="InterPro" id="IPR006664">
    <property type="entry name" value="OMP_bac"/>
</dbReference>
<dbReference type="Gene3D" id="2.40.160.20">
    <property type="match status" value="1"/>
</dbReference>
<evidence type="ECO:0000256" key="7">
    <source>
        <dbReference type="ARBA" id="ARBA00023114"/>
    </source>
</evidence>
<keyword evidence="8 10" id="KW-0472">Membrane</keyword>
<dbReference type="PANTHER" id="PTHR30329:SF21">
    <property type="entry name" value="LIPOPROTEIN YIAD-RELATED"/>
    <property type="match status" value="1"/>
</dbReference>
<evidence type="ECO:0000256" key="3">
    <source>
        <dbReference type="ARBA" id="ARBA00022448"/>
    </source>
</evidence>
<evidence type="ECO:0000259" key="12">
    <source>
        <dbReference type="PROSITE" id="PS51123"/>
    </source>
</evidence>
<keyword evidence="9" id="KW-0998">Cell outer membrane</keyword>
<evidence type="ECO:0000313" key="13">
    <source>
        <dbReference type="EMBL" id="GAD76745.1"/>
    </source>
</evidence>
<evidence type="ECO:0000256" key="6">
    <source>
        <dbReference type="ARBA" id="ARBA00023065"/>
    </source>
</evidence>
<dbReference type="Pfam" id="PF01389">
    <property type="entry name" value="OmpA_membrane"/>
    <property type="match status" value="1"/>
</dbReference>
<evidence type="ECO:0000256" key="10">
    <source>
        <dbReference type="PROSITE-ProRule" id="PRU00473"/>
    </source>
</evidence>
<evidence type="ECO:0000256" key="9">
    <source>
        <dbReference type="ARBA" id="ARBA00023237"/>
    </source>
</evidence>
<dbReference type="PROSITE" id="PS51123">
    <property type="entry name" value="OMPA_2"/>
    <property type="match status" value="1"/>
</dbReference>
<comment type="similarity">
    <text evidence="2">Belongs to the outer membrane OOP (TC 1.B.6) superfamily. OmpA family.</text>
</comment>
<dbReference type="Gene3D" id="3.30.1330.60">
    <property type="entry name" value="OmpA-like domain"/>
    <property type="match status" value="1"/>
</dbReference>
<keyword evidence="11" id="KW-0732">Signal</keyword>
<dbReference type="EMBL" id="BATL01000051">
    <property type="protein sequence ID" value="GAD76745.1"/>
    <property type="molecule type" value="Genomic_DNA"/>
</dbReference>
<dbReference type="eggNOG" id="COG2885">
    <property type="taxonomic scope" value="Bacteria"/>
</dbReference>
<feature type="domain" description="OmpA-like" evidence="12">
    <location>
        <begin position="220"/>
        <end position="337"/>
    </location>
</feature>
<evidence type="ECO:0000256" key="5">
    <source>
        <dbReference type="ARBA" id="ARBA00022692"/>
    </source>
</evidence>
<dbReference type="Proteomes" id="UP000016567">
    <property type="component" value="Unassembled WGS sequence"/>
</dbReference>